<comment type="catalytic activity">
    <reaction evidence="8 9">
        <text>hydroxymethylbilane = uroporphyrinogen III + H2O</text>
        <dbReference type="Rhea" id="RHEA:18965"/>
        <dbReference type="ChEBI" id="CHEBI:15377"/>
        <dbReference type="ChEBI" id="CHEBI:57308"/>
        <dbReference type="ChEBI" id="CHEBI:57845"/>
        <dbReference type="EC" id="4.2.1.75"/>
    </reaction>
</comment>
<sequence length="233" mass="26550">MKSTKINKRVVVTQSHFRDVETSLDLIHLPIITFKKLPYEKSILNKQYDYAVITSKNTVRFFKDELNVLDVKHIASIGKTTSEALVEAGFHVDFEPSDYTQEGFKEEFKVEKGMRVLYPASKDKRSIMRDYFISEGAELTDLPLYAPASNDITIRELKRILSDIDGITFSSPSGVHAFMAQFKKEDLTDLKVISIGHVTQSALLSYGVKTKIPKEATLESMINEMEKEFQNEI</sequence>
<dbReference type="EC" id="4.2.1.75" evidence="3 9"/>
<evidence type="ECO:0000256" key="8">
    <source>
        <dbReference type="ARBA" id="ARBA00048617"/>
    </source>
</evidence>
<evidence type="ECO:0000256" key="4">
    <source>
        <dbReference type="ARBA" id="ARBA00023239"/>
    </source>
</evidence>
<dbReference type="InterPro" id="IPR003754">
    <property type="entry name" value="4pyrrol_synth_uPrphyn_synth"/>
</dbReference>
<evidence type="ECO:0000256" key="1">
    <source>
        <dbReference type="ARBA" id="ARBA00004772"/>
    </source>
</evidence>
<dbReference type="KEGG" id="nmy:CJ229_002400"/>
<dbReference type="Proteomes" id="UP000243626">
    <property type="component" value="Chromosome"/>
</dbReference>
<dbReference type="SUPFAM" id="SSF69618">
    <property type="entry name" value="HemD-like"/>
    <property type="match status" value="1"/>
</dbReference>
<comment type="function">
    <text evidence="6 9">Catalyzes cyclization of the linear tetrapyrrole, hydroxymethylbilane, to the macrocyclic uroporphyrinogen III.</text>
</comment>
<comment type="pathway">
    <text evidence="1 9">Porphyrin-containing compound metabolism; protoporphyrin-IX biosynthesis; coproporphyrinogen-III from 5-aminolevulinate: step 3/4.</text>
</comment>
<evidence type="ECO:0000256" key="6">
    <source>
        <dbReference type="ARBA" id="ARBA00037589"/>
    </source>
</evidence>
<feature type="domain" description="Tetrapyrrole biosynthesis uroporphyrinogen III synthase" evidence="10">
    <location>
        <begin position="26"/>
        <end position="222"/>
    </location>
</feature>
<dbReference type="InterPro" id="IPR036108">
    <property type="entry name" value="4pyrrol_syn_uPrphyn_synt_sf"/>
</dbReference>
<dbReference type="InterPro" id="IPR039793">
    <property type="entry name" value="UROS/Hem4"/>
</dbReference>
<dbReference type="PANTHER" id="PTHR38042:SF1">
    <property type="entry name" value="UROPORPHYRINOGEN-III SYNTHASE, CHLOROPLASTIC"/>
    <property type="match status" value="1"/>
</dbReference>
<evidence type="ECO:0000256" key="2">
    <source>
        <dbReference type="ARBA" id="ARBA00008133"/>
    </source>
</evidence>
<comment type="similarity">
    <text evidence="2 9">Belongs to the uroporphyrinogen-III synthase family.</text>
</comment>
<dbReference type="GO" id="GO:0006782">
    <property type="term" value="P:protoporphyrinogen IX biosynthetic process"/>
    <property type="evidence" value="ECO:0007669"/>
    <property type="project" value="UniProtKB-UniRule"/>
</dbReference>
<reference evidence="12" key="1">
    <citation type="submission" date="2017-09" db="EMBL/GenBank/DDBJ databases">
        <title>Bacterial strain isolated from the female urinary microbiota.</title>
        <authorList>
            <person name="Thomas-White K."/>
            <person name="Kumar N."/>
            <person name="Forster S."/>
            <person name="Putonti C."/>
            <person name="Lawley T."/>
            <person name="Wolfe A.J."/>
        </authorList>
    </citation>
    <scope>NUCLEOTIDE SEQUENCE [LARGE SCALE GENOMIC DNA]</scope>
    <source>
        <strain evidence="12">UMB0959</strain>
    </source>
</reference>
<dbReference type="AlphaFoldDB" id="A0AAF0YMR7"/>
<evidence type="ECO:0000313" key="11">
    <source>
        <dbReference type="EMBL" id="WOS96614.1"/>
    </source>
</evidence>
<keyword evidence="4 9" id="KW-0456">Lyase</keyword>
<proteinExistence type="inferred from homology"/>
<evidence type="ECO:0000256" key="9">
    <source>
        <dbReference type="RuleBase" id="RU366031"/>
    </source>
</evidence>
<dbReference type="Gene3D" id="3.40.50.10090">
    <property type="match status" value="2"/>
</dbReference>
<dbReference type="Pfam" id="PF02602">
    <property type="entry name" value="HEM4"/>
    <property type="match status" value="1"/>
</dbReference>
<dbReference type="RefSeq" id="WP_102167494.1">
    <property type="nucleotide sequence ID" value="NZ_CP136964.1"/>
</dbReference>
<accession>A0AAF0YMR7</accession>
<evidence type="ECO:0000256" key="5">
    <source>
        <dbReference type="ARBA" id="ARBA00023244"/>
    </source>
</evidence>
<name>A0AAF0YMR7_9STAP</name>
<keyword evidence="5 9" id="KW-0627">Porphyrin biosynthesis</keyword>
<protein>
    <recommendedName>
        <fullName evidence="7 9">Uroporphyrinogen-III synthase</fullName>
        <ecNumber evidence="3 9">4.2.1.75</ecNumber>
    </recommendedName>
</protein>
<dbReference type="GO" id="GO:0006780">
    <property type="term" value="P:uroporphyrinogen III biosynthetic process"/>
    <property type="evidence" value="ECO:0007669"/>
    <property type="project" value="UniProtKB-UniRule"/>
</dbReference>
<evidence type="ECO:0000256" key="3">
    <source>
        <dbReference type="ARBA" id="ARBA00013109"/>
    </source>
</evidence>
<evidence type="ECO:0000256" key="7">
    <source>
        <dbReference type="ARBA" id="ARBA00040167"/>
    </source>
</evidence>
<keyword evidence="12" id="KW-1185">Reference proteome</keyword>
<evidence type="ECO:0000259" key="10">
    <source>
        <dbReference type="Pfam" id="PF02602"/>
    </source>
</evidence>
<organism evidence="11 12">
    <name type="scientific">Nosocomiicoccus massiliensis</name>
    <dbReference type="NCBI Taxonomy" id="1232430"/>
    <lineage>
        <taxon>Bacteria</taxon>
        <taxon>Bacillati</taxon>
        <taxon>Bacillota</taxon>
        <taxon>Bacilli</taxon>
        <taxon>Bacillales</taxon>
        <taxon>Staphylococcaceae</taxon>
        <taxon>Nosocomiicoccus</taxon>
    </lineage>
</organism>
<dbReference type="PANTHER" id="PTHR38042">
    <property type="entry name" value="UROPORPHYRINOGEN-III SYNTHASE, CHLOROPLASTIC"/>
    <property type="match status" value="1"/>
</dbReference>
<dbReference type="EMBL" id="CP136964">
    <property type="protein sequence ID" value="WOS96614.1"/>
    <property type="molecule type" value="Genomic_DNA"/>
</dbReference>
<gene>
    <name evidence="11" type="ORF">CJ229_002400</name>
</gene>
<dbReference type="GO" id="GO:0004852">
    <property type="term" value="F:uroporphyrinogen-III synthase activity"/>
    <property type="evidence" value="ECO:0007669"/>
    <property type="project" value="UniProtKB-UniRule"/>
</dbReference>
<dbReference type="CDD" id="cd06578">
    <property type="entry name" value="HemD"/>
    <property type="match status" value="1"/>
</dbReference>
<evidence type="ECO:0000313" key="12">
    <source>
        <dbReference type="Proteomes" id="UP000243626"/>
    </source>
</evidence>